<sequence length="342" mass="39226">MSKSKDQSYRERLAKCNNVVGEVISKLLDGDNSYLTTRCVYERTMTVMKAKHRLHDARFVLQWLRKLMQPIIAENTSSSVSVQDAFQALESFLTQYANPVQKLECANEIDEHLPDSISLTALQREMVAQPEATADQTQQLITEDKVFSIVKNMVNEVLGPYLGRLQNQKLTNPVSIHGDLESSRGAEIHNNVQGLLSLPCSFDIENYDDFEVCYLSGEGEARANQHNMKLSQEIFTVQGYNIHGRNSNVLTNIFQKHPRIDNKFLLFRYADIHNSLPVYHNPEMLELMHYLTNKLAKAKDKRLVEEIKKNEADIKKGKMKLVKDKADSKENQLMLPKKPRFI</sequence>
<evidence type="ECO:0000313" key="2">
    <source>
        <dbReference type="Proteomes" id="UP000828251"/>
    </source>
</evidence>
<keyword evidence="2" id="KW-1185">Reference proteome</keyword>
<accession>A0A9D3WBF0</accession>
<dbReference type="AlphaFoldDB" id="A0A9D3WBF0"/>
<dbReference type="Proteomes" id="UP000828251">
    <property type="component" value="Unassembled WGS sequence"/>
</dbReference>
<dbReference type="OrthoDB" id="971105at2759"/>
<dbReference type="EMBL" id="JAIQCV010000003">
    <property type="protein sequence ID" value="KAH1115700.1"/>
    <property type="molecule type" value="Genomic_DNA"/>
</dbReference>
<protein>
    <submittedName>
        <fullName evidence="1">Uncharacterized protein</fullName>
    </submittedName>
</protein>
<reference evidence="1 2" key="1">
    <citation type="journal article" date="2021" name="Plant Biotechnol. J.">
        <title>Multi-omics assisted identification of the key and species-specific regulatory components of drought-tolerant mechanisms in Gossypium stocksii.</title>
        <authorList>
            <person name="Yu D."/>
            <person name="Ke L."/>
            <person name="Zhang D."/>
            <person name="Wu Y."/>
            <person name="Sun Y."/>
            <person name="Mei J."/>
            <person name="Sun J."/>
            <person name="Sun Y."/>
        </authorList>
    </citation>
    <scope>NUCLEOTIDE SEQUENCE [LARGE SCALE GENOMIC DNA]</scope>
    <source>
        <strain evidence="2">cv. E1</strain>
        <tissue evidence="1">Leaf</tissue>
    </source>
</reference>
<gene>
    <name evidence="1" type="ORF">J1N35_009078</name>
</gene>
<organism evidence="1 2">
    <name type="scientific">Gossypium stocksii</name>
    <dbReference type="NCBI Taxonomy" id="47602"/>
    <lineage>
        <taxon>Eukaryota</taxon>
        <taxon>Viridiplantae</taxon>
        <taxon>Streptophyta</taxon>
        <taxon>Embryophyta</taxon>
        <taxon>Tracheophyta</taxon>
        <taxon>Spermatophyta</taxon>
        <taxon>Magnoliopsida</taxon>
        <taxon>eudicotyledons</taxon>
        <taxon>Gunneridae</taxon>
        <taxon>Pentapetalae</taxon>
        <taxon>rosids</taxon>
        <taxon>malvids</taxon>
        <taxon>Malvales</taxon>
        <taxon>Malvaceae</taxon>
        <taxon>Malvoideae</taxon>
        <taxon>Gossypium</taxon>
    </lineage>
</organism>
<evidence type="ECO:0000313" key="1">
    <source>
        <dbReference type="EMBL" id="KAH1115700.1"/>
    </source>
</evidence>
<name>A0A9D3WBF0_9ROSI</name>
<proteinExistence type="predicted"/>
<comment type="caution">
    <text evidence="1">The sequence shown here is derived from an EMBL/GenBank/DDBJ whole genome shotgun (WGS) entry which is preliminary data.</text>
</comment>